<dbReference type="AlphaFoldDB" id="A0A059D5X6"/>
<dbReference type="EMBL" id="KK198754">
    <property type="protein sequence ID" value="KCW85962.1"/>
    <property type="molecule type" value="Genomic_DNA"/>
</dbReference>
<reference evidence="1" key="1">
    <citation type="submission" date="2013-07" db="EMBL/GenBank/DDBJ databases">
        <title>The genome of Eucalyptus grandis.</title>
        <authorList>
            <person name="Schmutz J."/>
            <person name="Hayes R."/>
            <person name="Myburg A."/>
            <person name="Tuskan G."/>
            <person name="Grattapaglia D."/>
            <person name="Rokhsar D.S."/>
        </authorList>
    </citation>
    <scope>NUCLEOTIDE SEQUENCE</scope>
    <source>
        <tissue evidence="1">Leaf extractions</tissue>
    </source>
</reference>
<gene>
    <name evidence="1" type="ORF">EUGRSUZ_B02665</name>
</gene>
<evidence type="ECO:0000313" key="1">
    <source>
        <dbReference type="EMBL" id="KCW85962.1"/>
    </source>
</evidence>
<name>A0A059D5X6_EUCGR</name>
<dbReference type="InParanoid" id="A0A059D5X6"/>
<accession>A0A059D5X6</accession>
<sequence>MSSKSHHKPFSPMRLQHHDKLNSRMTMSYANPMTSTIKRPPFMSKTNMRCNCDAQNLKRWRFTSKNVMT</sequence>
<protein>
    <submittedName>
        <fullName evidence="1">Uncharacterized protein</fullName>
    </submittedName>
</protein>
<organism evidence="1">
    <name type="scientific">Eucalyptus grandis</name>
    <name type="common">Flooded gum</name>
    <dbReference type="NCBI Taxonomy" id="71139"/>
    <lineage>
        <taxon>Eukaryota</taxon>
        <taxon>Viridiplantae</taxon>
        <taxon>Streptophyta</taxon>
        <taxon>Embryophyta</taxon>
        <taxon>Tracheophyta</taxon>
        <taxon>Spermatophyta</taxon>
        <taxon>Magnoliopsida</taxon>
        <taxon>eudicotyledons</taxon>
        <taxon>Gunneridae</taxon>
        <taxon>Pentapetalae</taxon>
        <taxon>rosids</taxon>
        <taxon>malvids</taxon>
        <taxon>Myrtales</taxon>
        <taxon>Myrtaceae</taxon>
        <taxon>Myrtoideae</taxon>
        <taxon>Eucalypteae</taxon>
        <taxon>Eucalyptus</taxon>
    </lineage>
</organism>
<dbReference type="Gramene" id="KCW85962">
    <property type="protein sequence ID" value="KCW85962"/>
    <property type="gene ID" value="EUGRSUZ_B02665"/>
</dbReference>
<proteinExistence type="predicted"/>